<dbReference type="AlphaFoldDB" id="A0A520MY96"/>
<keyword evidence="1" id="KW-0812">Transmembrane</keyword>
<keyword evidence="1" id="KW-1133">Transmembrane helix</keyword>
<evidence type="ECO:0000256" key="1">
    <source>
        <dbReference type="SAM" id="Phobius"/>
    </source>
</evidence>
<keyword evidence="1" id="KW-0472">Membrane</keyword>
<dbReference type="Proteomes" id="UP000318710">
    <property type="component" value="Unassembled WGS sequence"/>
</dbReference>
<accession>A0A520MY96</accession>
<organism evidence="2 3">
    <name type="scientific">SAR86 cluster bacterium</name>
    <dbReference type="NCBI Taxonomy" id="2030880"/>
    <lineage>
        <taxon>Bacteria</taxon>
        <taxon>Pseudomonadati</taxon>
        <taxon>Pseudomonadota</taxon>
        <taxon>Gammaproteobacteria</taxon>
        <taxon>SAR86 cluster</taxon>
    </lineage>
</organism>
<feature type="transmembrane region" description="Helical" evidence="1">
    <location>
        <begin position="53"/>
        <end position="72"/>
    </location>
</feature>
<reference evidence="2 3" key="1">
    <citation type="submission" date="2019-02" db="EMBL/GenBank/DDBJ databases">
        <title>Prokaryotic population dynamics and viral predation in marine succession experiment using metagenomics: the confinement effect.</title>
        <authorList>
            <person name="Haro-Moreno J.M."/>
            <person name="Rodriguez-Valera F."/>
            <person name="Lopez-Perez M."/>
        </authorList>
    </citation>
    <scope>NUCLEOTIDE SEQUENCE [LARGE SCALE GENOMIC DNA]</scope>
    <source>
        <strain evidence="2">MED-G160</strain>
    </source>
</reference>
<comment type="caution">
    <text evidence="2">The sequence shown here is derived from an EMBL/GenBank/DDBJ whole genome shotgun (WGS) entry which is preliminary data.</text>
</comment>
<proteinExistence type="predicted"/>
<evidence type="ECO:0000313" key="3">
    <source>
        <dbReference type="Proteomes" id="UP000318710"/>
    </source>
</evidence>
<protein>
    <submittedName>
        <fullName evidence="2">DUF2244 domain-containing protein</fullName>
    </submittedName>
</protein>
<dbReference type="InterPro" id="IPR019253">
    <property type="entry name" value="DUF2244_TM"/>
</dbReference>
<sequence>MISVEKKESSNYLISLSPNSSLVGIYRVIFLASITLVCGGIATIFYFFGAALILPFAGLELTVLFVAFYLSFRWSSKKEQIYISQDIVRIEKGIKKAEYSWEEFRTFTSFQVKRNKDKSLRLSFRSKGEDVYVGDFLNEDDKNLLRDTISEIIEDLNSISNPSN</sequence>
<name>A0A520MY96_9GAMM</name>
<gene>
    <name evidence="2" type="ORF">EVA93_04415</name>
</gene>
<feature type="transmembrane region" description="Helical" evidence="1">
    <location>
        <begin position="21"/>
        <end position="47"/>
    </location>
</feature>
<dbReference type="Pfam" id="PF10003">
    <property type="entry name" value="DUF2244"/>
    <property type="match status" value="1"/>
</dbReference>
<dbReference type="EMBL" id="SHBF01000032">
    <property type="protein sequence ID" value="RZO26183.1"/>
    <property type="molecule type" value="Genomic_DNA"/>
</dbReference>
<evidence type="ECO:0000313" key="2">
    <source>
        <dbReference type="EMBL" id="RZO26183.1"/>
    </source>
</evidence>